<dbReference type="SUPFAM" id="SSF46955">
    <property type="entry name" value="Putative DNA-binding domain"/>
    <property type="match status" value="2"/>
</dbReference>
<dbReference type="GO" id="GO:0003700">
    <property type="term" value="F:DNA-binding transcription factor activity"/>
    <property type="evidence" value="ECO:0007669"/>
    <property type="project" value="InterPro"/>
</dbReference>
<organism evidence="3 4">
    <name type="scientific">Amycolatopsis antarctica</name>
    <dbReference type="NCBI Taxonomy" id="1854586"/>
    <lineage>
        <taxon>Bacteria</taxon>
        <taxon>Bacillati</taxon>
        <taxon>Actinomycetota</taxon>
        <taxon>Actinomycetes</taxon>
        <taxon>Pseudonocardiales</taxon>
        <taxon>Pseudonocardiaceae</taxon>
        <taxon>Amycolatopsis</taxon>
    </lineage>
</organism>
<dbReference type="PANTHER" id="PTHR30204">
    <property type="entry name" value="REDOX-CYCLING DRUG-SENSING TRANSCRIPTIONAL ACTIVATOR SOXR"/>
    <property type="match status" value="1"/>
</dbReference>
<dbReference type="RefSeq" id="WP_094861260.1">
    <property type="nucleotide sequence ID" value="NZ_NKYE01000002.1"/>
</dbReference>
<dbReference type="InterPro" id="IPR000551">
    <property type="entry name" value="MerR-type_HTH_dom"/>
</dbReference>
<gene>
    <name evidence="3" type="ORF">CFN78_04310</name>
</gene>
<name>A0A263D770_9PSEU</name>
<dbReference type="OrthoDB" id="3826383at2"/>
<comment type="caution">
    <text evidence="3">The sequence shown here is derived from an EMBL/GenBank/DDBJ whole genome shotgun (WGS) entry which is preliminary data.</text>
</comment>
<dbReference type="Gene3D" id="1.10.1660.10">
    <property type="match status" value="2"/>
</dbReference>
<evidence type="ECO:0000313" key="4">
    <source>
        <dbReference type="Proteomes" id="UP000242444"/>
    </source>
</evidence>
<dbReference type="EMBL" id="NKYE01000002">
    <property type="protein sequence ID" value="OZM74362.1"/>
    <property type="molecule type" value="Genomic_DNA"/>
</dbReference>
<dbReference type="InParanoid" id="A0A263D770"/>
<dbReference type="SMART" id="SM00422">
    <property type="entry name" value="HTH_MERR"/>
    <property type="match status" value="2"/>
</dbReference>
<sequence length="237" mass="25690">MATECRALRPIDLARAAGISVQQVRNYADAGLLPPAPRSPSGYRRFDARHRDALLTYRALARGYGPATARAIMWAVHDGDVSRALTIVDEGHALLHRQREDLAAAAGALEAVAEQVPPSRETPRTGLRIGEVASLLRLRASALRVWEDAGLLTPRREHGTKYRSYGPADVRDARMIAILRQSHYPLAQIRPVLDGLRESGSSAALRDAIARRGQALTSRSAAVLGGDSRLHAYLGQG</sequence>
<proteinExistence type="predicted"/>
<reference evidence="3 4" key="1">
    <citation type="submission" date="2017-07" db="EMBL/GenBank/DDBJ databases">
        <title>Amycolatopsis antarcticus sp. nov., isolated from the surface of an Antarcticus brown macroalga.</title>
        <authorList>
            <person name="Wang J."/>
            <person name="Leiva S."/>
            <person name="Huang J."/>
            <person name="Huang Y."/>
        </authorList>
    </citation>
    <scope>NUCLEOTIDE SEQUENCE [LARGE SCALE GENOMIC DNA]</scope>
    <source>
        <strain evidence="3 4">AU-G6</strain>
    </source>
</reference>
<dbReference type="InterPro" id="IPR009061">
    <property type="entry name" value="DNA-bd_dom_put_sf"/>
</dbReference>
<dbReference type="GO" id="GO:0003677">
    <property type="term" value="F:DNA binding"/>
    <property type="evidence" value="ECO:0007669"/>
    <property type="project" value="UniProtKB-KW"/>
</dbReference>
<dbReference type="Proteomes" id="UP000242444">
    <property type="component" value="Unassembled WGS sequence"/>
</dbReference>
<accession>A0A263D770</accession>
<evidence type="ECO:0000259" key="2">
    <source>
        <dbReference type="PROSITE" id="PS50937"/>
    </source>
</evidence>
<dbReference type="Pfam" id="PF13411">
    <property type="entry name" value="MerR_1"/>
    <property type="match status" value="1"/>
</dbReference>
<dbReference type="PROSITE" id="PS50937">
    <property type="entry name" value="HTH_MERR_2"/>
    <property type="match status" value="2"/>
</dbReference>
<evidence type="ECO:0000313" key="3">
    <source>
        <dbReference type="EMBL" id="OZM74362.1"/>
    </source>
</evidence>
<feature type="domain" description="HTH merR-type" evidence="2">
    <location>
        <begin position="13"/>
        <end position="50"/>
    </location>
</feature>
<protein>
    <submittedName>
        <fullName evidence="3">MerR family transcriptional regulator</fullName>
    </submittedName>
</protein>
<dbReference type="InterPro" id="IPR047057">
    <property type="entry name" value="MerR_fam"/>
</dbReference>
<dbReference type="Pfam" id="PF00376">
    <property type="entry name" value="MerR"/>
    <property type="match status" value="1"/>
</dbReference>
<keyword evidence="1" id="KW-0238">DNA-binding</keyword>
<keyword evidence="4" id="KW-1185">Reference proteome</keyword>
<dbReference type="PANTHER" id="PTHR30204:SF93">
    <property type="entry name" value="HTH MERR-TYPE DOMAIN-CONTAINING PROTEIN"/>
    <property type="match status" value="1"/>
</dbReference>
<evidence type="ECO:0000256" key="1">
    <source>
        <dbReference type="ARBA" id="ARBA00023125"/>
    </source>
</evidence>
<dbReference type="AlphaFoldDB" id="A0A263D770"/>
<feature type="domain" description="HTH merR-type" evidence="2">
    <location>
        <begin position="126"/>
        <end position="195"/>
    </location>
</feature>